<organism evidence="2 3">
    <name type="scientific">Aquimarina celericrescens</name>
    <dbReference type="NCBI Taxonomy" id="1964542"/>
    <lineage>
        <taxon>Bacteria</taxon>
        <taxon>Pseudomonadati</taxon>
        <taxon>Bacteroidota</taxon>
        <taxon>Flavobacteriia</taxon>
        <taxon>Flavobacteriales</taxon>
        <taxon>Flavobacteriaceae</taxon>
        <taxon>Aquimarina</taxon>
    </lineage>
</organism>
<keyword evidence="1" id="KW-0732">Signal</keyword>
<name>A0ABW5ASH5_9FLAO</name>
<gene>
    <name evidence="2" type="ORF">ACFSJT_04005</name>
</gene>
<feature type="signal peptide" evidence="1">
    <location>
        <begin position="1"/>
        <end position="18"/>
    </location>
</feature>
<protein>
    <recommendedName>
        <fullName evidence="4">Peptidase S74 domain-containing protein</fullName>
    </recommendedName>
</protein>
<evidence type="ECO:0000313" key="3">
    <source>
        <dbReference type="Proteomes" id="UP001597344"/>
    </source>
</evidence>
<dbReference type="RefSeq" id="WP_378318931.1">
    <property type="nucleotide sequence ID" value="NZ_JBHUHY010000003.1"/>
</dbReference>
<proteinExistence type="predicted"/>
<dbReference type="EMBL" id="JBHUHY010000003">
    <property type="protein sequence ID" value="MFD2185943.1"/>
    <property type="molecule type" value="Genomic_DNA"/>
</dbReference>
<comment type="caution">
    <text evidence="2">The sequence shown here is derived from an EMBL/GenBank/DDBJ whole genome shotgun (WGS) entry which is preliminary data.</text>
</comment>
<evidence type="ECO:0000256" key="1">
    <source>
        <dbReference type="SAM" id="SignalP"/>
    </source>
</evidence>
<reference evidence="3" key="1">
    <citation type="journal article" date="2019" name="Int. J. Syst. Evol. Microbiol.">
        <title>The Global Catalogue of Microorganisms (GCM) 10K type strain sequencing project: providing services to taxonomists for standard genome sequencing and annotation.</title>
        <authorList>
            <consortium name="The Broad Institute Genomics Platform"/>
            <consortium name="The Broad Institute Genome Sequencing Center for Infectious Disease"/>
            <person name="Wu L."/>
            <person name="Ma J."/>
        </authorList>
    </citation>
    <scope>NUCLEOTIDE SEQUENCE [LARGE SCALE GENOMIC DNA]</scope>
    <source>
        <strain evidence="3">DT92</strain>
    </source>
</reference>
<sequence length="321" mass="35761">MKKVVVLIAVLISFSIEAQNTFPASGNVGIGISSPSSKLELKSGGQRFKFLTGTNSSGYILDIGINDDGINFNNNSTIRGFNFKNANGSLMNILSNGNIGIGTTTPKAKLQVDGAAKVGKWSVLTLDWTNQTNWGGNSNNWAGYIGFNAFRNNNETKDYYKGTNRYTSKGVFEGSNYGFRWLYRNHNGYDSDGQHKLTEYMRLTNNGNLGIGTNNPDSKLTVKGKIHAEEVKIDLSVPAPDYVFKKEYDLPTLEQVQQYIQEKGHLPNIPSAKMMETEGVDLGTMNMKLLEKIEELTLYTIEQQKEIKELKSIVEKMIKKR</sequence>
<keyword evidence="3" id="KW-1185">Reference proteome</keyword>
<feature type="chain" id="PRO_5047462925" description="Peptidase S74 domain-containing protein" evidence="1">
    <location>
        <begin position="19"/>
        <end position="321"/>
    </location>
</feature>
<evidence type="ECO:0000313" key="2">
    <source>
        <dbReference type="EMBL" id="MFD2185943.1"/>
    </source>
</evidence>
<evidence type="ECO:0008006" key="4">
    <source>
        <dbReference type="Google" id="ProtNLM"/>
    </source>
</evidence>
<accession>A0ABW5ASH5</accession>
<dbReference type="Proteomes" id="UP001597344">
    <property type="component" value="Unassembled WGS sequence"/>
</dbReference>